<organism evidence="4 6">
    <name type="scientific">Erinaceus europaeus</name>
    <name type="common">Western European hedgehog</name>
    <dbReference type="NCBI Taxonomy" id="9365"/>
    <lineage>
        <taxon>Eukaryota</taxon>
        <taxon>Metazoa</taxon>
        <taxon>Chordata</taxon>
        <taxon>Craniata</taxon>
        <taxon>Vertebrata</taxon>
        <taxon>Euteleostomi</taxon>
        <taxon>Mammalia</taxon>
        <taxon>Eutheria</taxon>
        <taxon>Laurasiatheria</taxon>
        <taxon>Eulipotyphla</taxon>
        <taxon>Erinaceidae</taxon>
        <taxon>Erinaceinae</taxon>
        <taxon>Erinaceus</taxon>
    </lineage>
</organism>
<name>A0ABM3X2A8_ERIEU</name>
<dbReference type="PANTHER" id="PTHR14758">
    <property type="entry name" value="AGAP005440-PA"/>
    <property type="match status" value="1"/>
</dbReference>
<feature type="compositionally biased region" description="Pro residues" evidence="2">
    <location>
        <begin position="191"/>
        <end position="220"/>
    </location>
</feature>
<evidence type="ECO:0000313" key="4">
    <source>
        <dbReference type="Proteomes" id="UP001652624"/>
    </source>
</evidence>
<evidence type="ECO:0000313" key="6">
    <source>
        <dbReference type="RefSeq" id="XP_060042963.1"/>
    </source>
</evidence>
<feature type="compositionally biased region" description="Basic and acidic residues" evidence="2">
    <location>
        <begin position="117"/>
        <end position="133"/>
    </location>
</feature>
<feature type="compositionally biased region" description="Low complexity" evidence="2">
    <location>
        <begin position="101"/>
        <end position="116"/>
    </location>
</feature>
<dbReference type="Pfam" id="PF14160">
    <property type="entry name" value="FAM110_C"/>
    <property type="match status" value="1"/>
</dbReference>
<accession>A0ABM3X2A8</accession>
<evidence type="ECO:0000256" key="1">
    <source>
        <dbReference type="ARBA" id="ARBA00010576"/>
    </source>
</evidence>
<dbReference type="InterPro" id="IPR025741">
    <property type="entry name" value="FAM110_C"/>
</dbReference>
<gene>
    <name evidence="5 6 7" type="primary">FAM110C</name>
</gene>
<evidence type="ECO:0000256" key="2">
    <source>
        <dbReference type="SAM" id="MobiDB-lite"/>
    </source>
</evidence>
<feature type="domain" description="Centrosome-associated FAM110 C-terminal" evidence="3">
    <location>
        <begin position="230"/>
        <end position="337"/>
    </location>
</feature>
<dbReference type="InterPro" id="IPR025740">
    <property type="entry name" value="FAM110"/>
</dbReference>
<feature type="compositionally biased region" description="Low complexity" evidence="2">
    <location>
        <begin position="233"/>
        <end position="243"/>
    </location>
</feature>
<sequence>MRARPALDAPPGEPPGHPEAAPVRRSAADRLAADRAKYVRGPAPAGSSSRAEEGESAPPPPVARRVIARRPLRPDSLVMYRQKCEFVRGPDGPGKKLLQVPARGRPAATPNTPAAGAERRPGAEEGGRARRDPAAPSKSLAATPAPPAGVPAAIPVAPARVSASSPAVPSKVPAVTPATSVASATVSPARPASPPPAPPTSLRAPAPPAPASPAPAPPAPGSELRGVRRRGLQRSQSDLSSRQSVSMAELAAFFQSCGLEPDVVAALGRDNLAGGSERGVRQLRSLSVATSDSGFSRRSGSVDGLQEDELAGRVPSATSVVERNARIIKWLYTCRKAKEAAGQGLQAR</sequence>
<evidence type="ECO:0000313" key="5">
    <source>
        <dbReference type="RefSeq" id="XP_060042962.1"/>
    </source>
</evidence>
<dbReference type="RefSeq" id="XP_060042963.1">
    <property type="nucleotide sequence ID" value="XM_060186980.1"/>
</dbReference>
<reference evidence="5 6" key="1">
    <citation type="submission" date="2025-05" db="UniProtKB">
        <authorList>
            <consortium name="RefSeq"/>
        </authorList>
    </citation>
    <scope>IDENTIFICATION</scope>
</reference>
<proteinExistence type="inferred from homology"/>
<evidence type="ECO:0000259" key="3">
    <source>
        <dbReference type="Pfam" id="PF14160"/>
    </source>
</evidence>
<comment type="similarity">
    <text evidence="1">Belongs to the FAM110 family.</text>
</comment>
<dbReference type="GeneID" id="103119547"/>
<feature type="region of interest" description="Disordered" evidence="2">
    <location>
        <begin position="86"/>
        <end position="243"/>
    </location>
</feature>
<evidence type="ECO:0000313" key="7">
    <source>
        <dbReference type="RefSeq" id="XP_060042964.1"/>
    </source>
</evidence>
<feature type="region of interest" description="Disordered" evidence="2">
    <location>
        <begin position="1"/>
        <end position="74"/>
    </location>
</feature>
<feature type="compositionally biased region" description="Low complexity" evidence="2">
    <location>
        <begin position="150"/>
        <end position="190"/>
    </location>
</feature>
<dbReference type="RefSeq" id="XP_060042964.1">
    <property type="nucleotide sequence ID" value="XM_060186981.1"/>
</dbReference>
<keyword evidence="4" id="KW-1185">Reference proteome</keyword>
<feature type="compositionally biased region" description="Basic and acidic residues" evidence="2">
    <location>
        <begin position="26"/>
        <end position="37"/>
    </location>
</feature>
<protein>
    <submittedName>
        <fullName evidence="5 6">Protein FAM110C</fullName>
    </submittedName>
</protein>
<dbReference type="RefSeq" id="XP_060042962.1">
    <property type="nucleotide sequence ID" value="XM_060186979.1"/>
</dbReference>
<feature type="compositionally biased region" description="Low complexity" evidence="2">
    <location>
        <begin position="40"/>
        <end position="49"/>
    </location>
</feature>
<dbReference type="PANTHER" id="PTHR14758:SF5">
    <property type="entry name" value="PROTEIN FAM110C"/>
    <property type="match status" value="1"/>
</dbReference>
<dbReference type="Proteomes" id="UP001652624">
    <property type="component" value="Chromosome 3"/>
</dbReference>